<dbReference type="EMBL" id="JADFUA010000012">
    <property type="protein sequence ID" value="MBE9610667.1"/>
    <property type="molecule type" value="Genomic_DNA"/>
</dbReference>
<dbReference type="FunFam" id="2.40.33.10:FF:000001">
    <property type="entry name" value="Pyruvate kinase"/>
    <property type="match status" value="1"/>
</dbReference>
<dbReference type="NCBIfam" id="NF004491">
    <property type="entry name" value="PRK05826.1"/>
    <property type="match status" value="1"/>
</dbReference>
<dbReference type="InterPro" id="IPR015813">
    <property type="entry name" value="Pyrv/PenolPyrv_kinase-like_dom"/>
</dbReference>
<dbReference type="SUPFAM" id="SSF50800">
    <property type="entry name" value="PK beta-barrel domain-like"/>
    <property type="match status" value="1"/>
</dbReference>
<evidence type="ECO:0000256" key="10">
    <source>
        <dbReference type="ARBA" id="ARBA00022842"/>
    </source>
</evidence>
<evidence type="ECO:0000313" key="17">
    <source>
        <dbReference type="EMBL" id="MBE9610667.1"/>
    </source>
</evidence>
<protein>
    <recommendedName>
        <fullName evidence="4 13">Pyruvate kinase</fullName>
        <ecNumber evidence="4 13">2.7.1.40</ecNumber>
    </recommendedName>
</protein>
<evidence type="ECO:0000256" key="13">
    <source>
        <dbReference type="NCBIfam" id="TIGR01064"/>
    </source>
</evidence>
<dbReference type="InterPro" id="IPR015795">
    <property type="entry name" value="Pyrv_Knase_C"/>
</dbReference>
<keyword evidence="5 14" id="KW-0808">Transferase</keyword>
<keyword evidence="7" id="KW-0547">Nucleotide-binding</keyword>
<dbReference type="SUPFAM" id="SSF51621">
    <property type="entry name" value="Phosphoenolpyruvate/pyruvate domain"/>
    <property type="match status" value="1"/>
</dbReference>
<evidence type="ECO:0000256" key="11">
    <source>
        <dbReference type="ARBA" id="ARBA00023152"/>
    </source>
</evidence>
<dbReference type="InterPro" id="IPR040442">
    <property type="entry name" value="Pyrv_kinase-like_dom_sf"/>
</dbReference>
<keyword evidence="18" id="KW-1185">Reference proteome</keyword>
<gene>
    <name evidence="17" type="primary">pyk</name>
    <name evidence="17" type="ORF">INR99_15100</name>
</gene>
<dbReference type="Pfam" id="PF02887">
    <property type="entry name" value="PK_C"/>
    <property type="match status" value="1"/>
</dbReference>
<feature type="domain" description="Pyruvate kinase C-terminal" evidence="16">
    <location>
        <begin position="357"/>
        <end position="470"/>
    </location>
</feature>
<evidence type="ECO:0000256" key="3">
    <source>
        <dbReference type="ARBA" id="ARBA00008663"/>
    </source>
</evidence>
<keyword evidence="6" id="KW-0479">Metal-binding</keyword>
<dbReference type="Proteomes" id="UP000604481">
    <property type="component" value="Unassembled WGS sequence"/>
</dbReference>
<dbReference type="UniPathway" id="UPA00109">
    <property type="reaction ID" value="UER00188"/>
</dbReference>
<evidence type="ECO:0000256" key="7">
    <source>
        <dbReference type="ARBA" id="ARBA00022741"/>
    </source>
</evidence>
<organism evidence="17 18">
    <name type="scientific">Chitinilyticum piscinae</name>
    <dbReference type="NCBI Taxonomy" id="2866724"/>
    <lineage>
        <taxon>Bacteria</taxon>
        <taxon>Pseudomonadati</taxon>
        <taxon>Pseudomonadota</taxon>
        <taxon>Betaproteobacteria</taxon>
        <taxon>Neisseriales</taxon>
        <taxon>Chitinibacteraceae</taxon>
        <taxon>Chitinilyticum</taxon>
    </lineage>
</organism>
<dbReference type="Gene3D" id="2.40.33.10">
    <property type="entry name" value="PK beta-barrel domain-like"/>
    <property type="match status" value="1"/>
</dbReference>
<evidence type="ECO:0000256" key="2">
    <source>
        <dbReference type="ARBA" id="ARBA00004997"/>
    </source>
</evidence>
<comment type="cofactor">
    <cofactor evidence="1">
        <name>K(+)</name>
        <dbReference type="ChEBI" id="CHEBI:29103"/>
    </cofactor>
</comment>
<dbReference type="EC" id="2.7.1.40" evidence="4 13"/>
<comment type="catalytic activity">
    <reaction evidence="14">
        <text>pyruvate + ATP = phosphoenolpyruvate + ADP + H(+)</text>
        <dbReference type="Rhea" id="RHEA:18157"/>
        <dbReference type="ChEBI" id="CHEBI:15361"/>
        <dbReference type="ChEBI" id="CHEBI:15378"/>
        <dbReference type="ChEBI" id="CHEBI:30616"/>
        <dbReference type="ChEBI" id="CHEBI:58702"/>
        <dbReference type="ChEBI" id="CHEBI:456216"/>
        <dbReference type="EC" id="2.7.1.40"/>
    </reaction>
</comment>
<evidence type="ECO:0000256" key="4">
    <source>
        <dbReference type="ARBA" id="ARBA00012142"/>
    </source>
</evidence>
<dbReference type="Gene3D" id="3.20.20.60">
    <property type="entry name" value="Phosphoenolpyruvate-binding domains"/>
    <property type="match status" value="1"/>
</dbReference>
<dbReference type="InterPro" id="IPR036918">
    <property type="entry name" value="Pyrv_Knase_C_sf"/>
</dbReference>
<proteinExistence type="inferred from homology"/>
<dbReference type="PRINTS" id="PR01050">
    <property type="entry name" value="PYRUVTKNASE"/>
</dbReference>
<keyword evidence="8 14" id="KW-0418">Kinase</keyword>
<keyword evidence="10 14" id="KW-0460">Magnesium</keyword>
<name>A0A8J7FM68_9NEIS</name>
<dbReference type="InterPro" id="IPR001697">
    <property type="entry name" value="Pyr_Knase"/>
</dbReference>
<dbReference type="Pfam" id="PF00224">
    <property type="entry name" value="PK"/>
    <property type="match status" value="1"/>
</dbReference>
<accession>A0A8J7FM68</accession>
<dbReference type="PROSITE" id="PS00110">
    <property type="entry name" value="PYRUVATE_KINASE"/>
    <property type="match status" value="1"/>
</dbReference>
<dbReference type="Gene3D" id="3.40.1380.20">
    <property type="entry name" value="Pyruvate kinase, C-terminal domain"/>
    <property type="match status" value="1"/>
</dbReference>
<dbReference type="SUPFAM" id="SSF52935">
    <property type="entry name" value="PK C-terminal domain-like"/>
    <property type="match status" value="1"/>
</dbReference>
<evidence type="ECO:0000256" key="9">
    <source>
        <dbReference type="ARBA" id="ARBA00022840"/>
    </source>
</evidence>
<evidence type="ECO:0000259" key="16">
    <source>
        <dbReference type="Pfam" id="PF02887"/>
    </source>
</evidence>
<dbReference type="NCBIfam" id="TIGR01064">
    <property type="entry name" value="pyruv_kin"/>
    <property type="match status" value="1"/>
</dbReference>
<dbReference type="GO" id="GO:0004743">
    <property type="term" value="F:pyruvate kinase activity"/>
    <property type="evidence" value="ECO:0007669"/>
    <property type="project" value="UniProtKB-UniRule"/>
</dbReference>
<dbReference type="NCBIfam" id="NF004978">
    <property type="entry name" value="PRK06354.1"/>
    <property type="match status" value="1"/>
</dbReference>
<comment type="caution">
    <text evidence="17">The sequence shown here is derived from an EMBL/GenBank/DDBJ whole genome shotgun (WGS) entry which is preliminary data.</text>
</comment>
<keyword evidence="11 14" id="KW-0324">Glycolysis</keyword>
<dbReference type="GO" id="GO:0000287">
    <property type="term" value="F:magnesium ion binding"/>
    <property type="evidence" value="ECO:0007669"/>
    <property type="project" value="UniProtKB-UniRule"/>
</dbReference>
<evidence type="ECO:0000256" key="14">
    <source>
        <dbReference type="RuleBase" id="RU000504"/>
    </source>
</evidence>
<dbReference type="PANTHER" id="PTHR11817">
    <property type="entry name" value="PYRUVATE KINASE"/>
    <property type="match status" value="1"/>
</dbReference>
<evidence type="ECO:0000256" key="6">
    <source>
        <dbReference type="ARBA" id="ARBA00022723"/>
    </source>
</evidence>
<evidence type="ECO:0000256" key="5">
    <source>
        <dbReference type="ARBA" id="ARBA00022679"/>
    </source>
</evidence>
<evidence type="ECO:0000256" key="1">
    <source>
        <dbReference type="ARBA" id="ARBA00001958"/>
    </source>
</evidence>
<keyword evidence="12 17" id="KW-0670">Pyruvate</keyword>
<dbReference type="GO" id="GO:0005524">
    <property type="term" value="F:ATP binding"/>
    <property type="evidence" value="ECO:0007669"/>
    <property type="project" value="UniProtKB-KW"/>
</dbReference>
<sequence length="479" mass="51548">MQRSTKIVATLGPSSSDVATLEGLIAAGVNMFRLNFSHGTAQDHLDRAAIVRECAKKAGCAVAIMVDLQGPKIRVGKFEKNKIELKNGDQFILDASCTLGNQERVGLDYKELPNDVAPGAILLLDDGRLVFEVKEVVGSEIHVVVKVGGVLSNNKGINRQGGGLTAPALTAKDMEDIKTAAKLHADYVAVSFPKSGADMYMARTLLRAAGSRALLIAKIERTEAVADLEEILDASDGIMVARGDLAVEVGDAAVPALQKRMIKLARKKHKLSITATQMMESMITSPVPTRAEVSDVANAVLDGTDAVMLSAETASGKYPIETVEAMARVCVEAEKTFESKIDEELLMQGDLTRIDQTIAMSALFASSRLNVKAIAALTQSGSSALWMSRYIRGVPIYALTPEAETYNRLSLFRDVYPVMISHENTDRESLLVRAEVEMLRRGIVQQGDLVAFTFGDVVGLGGGTNCLKIIKIGERKGQR</sequence>
<evidence type="ECO:0000259" key="15">
    <source>
        <dbReference type="Pfam" id="PF00224"/>
    </source>
</evidence>
<feature type="domain" description="Pyruvate kinase barrel" evidence="15">
    <location>
        <begin position="3"/>
        <end position="323"/>
    </location>
</feature>
<dbReference type="InterPro" id="IPR015806">
    <property type="entry name" value="Pyrv_Knase_insert_dom_sf"/>
</dbReference>
<dbReference type="InterPro" id="IPR018209">
    <property type="entry name" value="Pyrv_Knase_AS"/>
</dbReference>
<dbReference type="InterPro" id="IPR015793">
    <property type="entry name" value="Pyrv_Knase_brl"/>
</dbReference>
<comment type="pathway">
    <text evidence="2 14">Carbohydrate degradation; glycolysis; pyruvate from D-glyceraldehyde 3-phosphate: step 5/5.</text>
</comment>
<comment type="similarity">
    <text evidence="3 14">Belongs to the pyruvate kinase family.</text>
</comment>
<dbReference type="RefSeq" id="WP_194117217.1">
    <property type="nucleotide sequence ID" value="NZ_JADFUA010000012.1"/>
</dbReference>
<evidence type="ECO:0000313" key="18">
    <source>
        <dbReference type="Proteomes" id="UP000604481"/>
    </source>
</evidence>
<dbReference type="GO" id="GO:0016301">
    <property type="term" value="F:kinase activity"/>
    <property type="evidence" value="ECO:0007669"/>
    <property type="project" value="UniProtKB-KW"/>
</dbReference>
<keyword evidence="9" id="KW-0067">ATP-binding</keyword>
<dbReference type="GO" id="GO:0030955">
    <property type="term" value="F:potassium ion binding"/>
    <property type="evidence" value="ECO:0007669"/>
    <property type="project" value="UniProtKB-UniRule"/>
</dbReference>
<evidence type="ECO:0000256" key="12">
    <source>
        <dbReference type="ARBA" id="ARBA00023317"/>
    </source>
</evidence>
<reference evidence="17 18" key="1">
    <citation type="submission" date="2020-10" db="EMBL/GenBank/DDBJ databases">
        <title>The genome sequence of Chitinilyticum litopenaei 4Y14.</title>
        <authorList>
            <person name="Liu Y."/>
        </authorList>
    </citation>
    <scope>NUCLEOTIDE SEQUENCE [LARGE SCALE GENOMIC DNA]</scope>
    <source>
        <strain evidence="17 18">4Y14</strain>
    </source>
</reference>
<evidence type="ECO:0000256" key="8">
    <source>
        <dbReference type="ARBA" id="ARBA00022777"/>
    </source>
</evidence>
<dbReference type="InterPro" id="IPR011037">
    <property type="entry name" value="Pyrv_Knase-like_insert_dom_sf"/>
</dbReference>
<dbReference type="AlphaFoldDB" id="A0A8J7FM68"/>